<reference evidence="2 3" key="1">
    <citation type="submission" date="2024-09" db="EMBL/GenBank/DDBJ databases">
        <title>The Natural Products Discovery Center: Release of the First 8490 Sequenced Strains for Exploring Actinobacteria Biosynthetic Diversity.</title>
        <authorList>
            <person name="Kalkreuter E."/>
            <person name="Kautsar S.A."/>
            <person name="Yang D."/>
            <person name="Bader C.D."/>
            <person name="Teijaro C.N."/>
            <person name="Fluegel L."/>
            <person name="Davis C.M."/>
            <person name="Simpson J.R."/>
            <person name="Lauterbach L."/>
            <person name="Steele A.D."/>
            <person name="Gui C."/>
            <person name="Meng S."/>
            <person name="Li G."/>
            <person name="Viehrig K."/>
            <person name="Ye F."/>
            <person name="Su P."/>
            <person name="Kiefer A.F."/>
            <person name="Nichols A."/>
            <person name="Cepeda A.J."/>
            <person name="Yan W."/>
            <person name="Fan B."/>
            <person name="Jiang Y."/>
            <person name="Adhikari A."/>
            <person name="Zheng C.-J."/>
            <person name="Schuster L."/>
            <person name="Cowan T.M."/>
            <person name="Smanski M.J."/>
            <person name="Chevrette M.G."/>
            <person name="De Carvalho L.P.S."/>
            <person name="Shen B."/>
        </authorList>
    </citation>
    <scope>NUCLEOTIDE SEQUENCE [LARGE SCALE GENOMIC DNA]</scope>
    <source>
        <strain evidence="2 3">NPDC057399</strain>
    </source>
</reference>
<evidence type="ECO:0000313" key="2">
    <source>
        <dbReference type="EMBL" id="MFE7962757.1"/>
    </source>
</evidence>
<feature type="compositionally biased region" description="Low complexity" evidence="1">
    <location>
        <begin position="158"/>
        <end position="167"/>
    </location>
</feature>
<gene>
    <name evidence="2" type="ORF">ACFU0X_06855</name>
</gene>
<evidence type="ECO:0008006" key="4">
    <source>
        <dbReference type="Google" id="ProtNLM"/>
    </source>
</evidence>
<organism evidence="2 3">
    <name type="scientific">Streptomyces cellulosae</name>
    <dbReference type="NCBI Taxonomy" id="1968"/>
    <lineage>
        <taxon>Bacteria</taxon>
        <taxon>Bacillati</taxon>
        <taxon>Actinomycetota</taxon>
        <taxon>Actinomycetes</taxon>
        <taxon>Kitasatosporales</taxon>
        <taxon>Streptomycetaceae</taxon>
        <taxon>Streptomyces</taxon>
    </lineage>
</organism>
<keyword evidence="3" id="KW-1185">Reference proteome</keyword>
<dbReference type="RefSeq" id="WP_189906603.1">
    <property type="nucleotide sequence ID" value="NZ_JBHVBU010000012.1"/>
</dbReference>
<protein>
    <recommendedName>
        <fullName evidence="4">Cyclodeaminase/cyclohydrolase domain-containing protein</fullName>
    </recommendedName>
</protein>
<comment type="caution">
    <text evidence="2">The sequence shown here is derived from an EMBL/GenBank/DDBJ whole genome shotgun (WGS) entry which is preliminary data.</text>
</comment>
<accession>A0ABW6JE59</accession>
<feature type="region of interest" description="Disordered" evidence="1">
    <location>
        <begin position="149"/>
        <end position="179"/>
    </location>
</feature>
<dbReference type="Proteomes" id="UP001600650">
    <property type="component" value="Unassembled WGS sequence"/>
</dbReference>
<dbReference type="EMBL" id="JBHVBU010000012">
    <property type="protein sequence ID" value="MFE7962757.1"/>
    <property type="molecule type" value="Genomic_DNA"/>
</dbReference>
<sequence>MTEHTRLLGEVAPALEELSAEAARIREDEIAKPIREITPLSLRVHELAMQCTRQVHDLSVSQYPAMKDGADNLAHLAGACSQISLAATLCNLAVHHRTKILLYEDADSTPATSRDQLRRAGVEMQRAATTYRAVARGLSRRLASFSARAEDRQLIPEAQGPSPQKAPSAPPAPAARRRV</sequence>
<name>A0ABW6JE59_STRCE</name>
<proteinExistence type="predicted"/>
<evidence type="ECO:0000256" key="1">
    <source>
        <dbReference type="SAM" id="MobiDB-lite"/>
    </source>
</evidence>
<evidence type="ECO:0000313" key="3">
    <source>
        <dbReference type="Proteomes" id="UP001600650"/>
    </source>
</evidence>